<keyword evidence="1" id="KW-1133">Transmembrane helix</keyword>
<keyword evidence="1" id="KW-0472">Membrane</keyword>
<accession>A0A918W7E7</accession>
<feature type="transmembrane region" description="Helical" evidence="1">
    <location>
        <begin position="170"/>
        <end position="195"/>
    </location>
</feature>
<reference evidence="2" key="2">
    <citation type="submission" date="2020-09" db="EMBL/GenBank/DDBJ databases">
        <authorList>
            <person name="Sun Q."/>
            <person name="Kim S."/>
        </authorList>
    </citation>
    <scope>NUCLEOTIDE SEQUENCE</scope>
    <source>
        <strain evidence="2">KCTC 23077</strain>
    </source>
</reference>
<comment type="caution">
    <text evidence="2">The sequence shown here is derived from an EMBL/GenBank/DDBJ whole genome shotgun (WGS) entry which is preliminary data.</text>
</comment>
<proteinExistence type="predicted"/>
<reference evidence="2" key="1">
    <citation type="journal article" date="2014" name="Int. J. Syst. Evol. Microbiol.">
        <title>Complete genome sequence of Corynebacterium casei LMG S-19264T (=DSM 44701T), isolated from a smear-ripened cheese.</title>
        <authorList>
            <consortium name="US DOE Joint Genome Institute (JGI-PGF)"/>
            <person name="Walter F."/>
            <person name="Albersmeier A."/>
            <person name="Kalinowski J."/>
            <person name="Ruckert C."/>
        </authorList>
    </citation>
    <scope>NUCLEOTIDE SEQUENCE</scope>
    <source>
        <strain evidence="2">KCTC 23077</strain>
    </source>
</reference>
<name>A0A918W7E7_9GAMM</name>
<protein>
    <recommendedName>
        <fullName evidence="4">Peptidase</fullName>
    </recommendedName>
</protein>
<dbReference type="Pfam" id="PF16357">
    <property type="entry name" value="PepSY_TM_like_2"/>
    <property type="match status" value="1"/>
</dbReference>
<dbReference type="RefSeq" id="WP_189454453.1">
    <property type="nucleotide sequence ID" value="NZ_BMYD01000001.1"/>
</dbReference>
<evidence type="ECO:0000313" key="2">
    <source>
        <dbReference type="EMBL" id="GHA77218.1"/>
    </source>
</evidence>
<feature type="transmembrane region" description="Helical" evidence="1">
    <location>
        <begin position="207"/>
        <end position="223"/>
    </location>
</feature>
<dbReference type="InterPro" id="IPR032307">
    <property type="entry name" value="PepSY_TM-like_2"/>
</dbReference>
<organism evidence="2 3">
    <name type="scientific">Cognatilysobacter bugurensis</name>
    <dbReference type="NCBI Taxonomy" id="543356"/>
    <lineage>
        <taxon>Bacteria</taxon>
        <taxon>Pseudomonadati</taxon>
        <taxon>Pseudomonadota</taxon>
        <taxon>Gammaproteobacteria</taxon>
        <taxon>Lysobacterales</taxon>
        <taxon>Lysobacteraceae</taxon>
        <taxon>Cognatilysobacter</taxon>
    </lineage>
</organism>
<keyword evidence="1" id="KW-0812">Transmembrane</keyword>
<keyword evidence="3" id="KW-1185">Reference proteome</keyword>
<gene>
    <name evidence="2" type="ORF">GCM10007067_13170</name>
</gene>
<evidence type="ECO:0000256" key="1">
    <source>
        <dbReference type="SAM" id="Phobius"/>
    </source>
</evidence>
<sequence>MSATARPAPVAAARAPARRTGATAYRWVRQLHLWVGAWGAIAAILYGFTGLVMNNRFGENAWPQGASEDSGRLALAIPASASATPDALKVWLADTHDLHAQVVRKGKPSEARLAGKPVQEPPKWMLSGGTARSSWSLEYVPGNATAEVKQSRYSPLGALTRLHKGYGGGWAWSLLADSFAIGMILLGLSGIWMWARGRGARDMAGSVLALSTAVIAVVLVLAFG</sequence>
<dbReference type="PANTHER" id="PTHR40115:SF1">
    <property type="entry name" value="INNER MEMBRANE PROTEIN WITH PEPSY TM HELIX"/>
    <property type="match status" value="1"/>
</dbReference>
<dbReference type="AlphaFoldDB" id="A0A918W7E7"/>
<dbReference type="Proteomes" id="UP000646426">
    <property type="component" value="Unassembled WGS sequence"/>
</dbReference>
<feature type="transmembrane region" description="Helical" evidence="1">
    <location>
        <begin position="33"/>
        <end position="53"/>
    </location>
</feature>
<dbReference type="EMBL" id="BMYD01000001">
    <property type="protein sequence ID" value="GHA77218.1"/>
    <property type="molecule type" value="Genomic_DNA"/>
</dbReference>
<evidence type="ECO:0008006" key="4">
    <source>
        <dbReference type="Google" id="ProtNLM"/>
    </source>
</evidence>
<dbReference type="PANTHER" id="PTHR40115">
    <property type="entry name" value="INNER MEMBRANE PROTEIN WITH PEPSY TM HELIX"/>
    <property type="match status" value="1"/>
</dbReference>
<evidence type="ECO:0000313" key="3">
    <source>
        <dbReference type="Proteomes" id="UP000646426"/>
    </source>
</evidence>